<dbReference type="PANTHER" id="PTHR43657:SF1">
    <property type="entry name" value="ALTERED INHERITANCE OF MITOCHONDRIA PROTEIN 24, MITOCHONDRIAL"/>
    <property type="match status" value="1"/>
</dbReference>
<gene>
    <name evidence="1" type="ORF">I601_0070</name>
</gene>
<dbReference type="KEGG" id="ndk:I601_0070"/>
<dbReference type="STRING" id="1300347.I601_0070"/>
<name>A0A1A9GE68_9ACTN</name>
<dbReference type="RefSeq" id="WP_068104997.1">
    <property type="nucleotide sequence ID" value="NZ_CP015079.1"/>
</dbReference>
<accession>A0A1A9GE68</accession>
<keyword evidence="2" id="KW-1185">Reference proteome</keyword>
<dbReference type="Proteomes" id="UP000077868">
    <property type="component" value="Chromosome"/>
</dbReference>
<dbReference type="Gene3D" id="3.60.160.10">
    <property type="entry name" value="Mitochondrial biogenesis AIM24"/>
    <property type="match status" value="1"/>
</dbReference>
<evidence type="ECO:0000313" key="2">
    <source>
        <dbReference type="Proteomes" id="UP000077868"/>
    </source>
</evidence>
<dbReference type="AlphaFoldDB" id="A0A1A9GE68"/>
<dbReference type="InterPro" id="IPR002838">
    <property type="entry name" value="AIM24"/>
</dbReference>
<reference evidence="1 2" key="1">
    <citation type="submission" date="2016-03" db="EMBL/GenBank/DDBJ databases">
        <title>Complete genome sequence of a soil Actinobacterium, Nocardioides dokdonensis FR1436.</title>
        <authorList>
            <person name="Kwon S.-K."/>
            <person name="Kim K."/>
            <person name="Kim J.F."/>
        </authorList>
    </citation>
    <scope>NUCLEOTIDE SEQUENCE [LARGE SCALE GENOMIC DNA]</scope>
    <source>
        <strain evidence="1 2">FR1436</strain>
    </source>
</reference>
<dbReference type="EMBL" id="CP015079">
    <property type="protein sequence ID" value="ANH36524.1"/>
    <property type="molecule type" value="Genomic_DNA"/>
</dbReference>
<evidence type="ECO:0000313" key="1">
    <source>
        <dbReference type="EMBL" id="ANH36524.1"/>
    </source>
</evidence>
<proteinExistence type="predicted"/>
<evidence type="ECO:0008006" key="3">
    <source>
        <dbReference type="Google" id="ProtNLM"/>
    </source>
</evidence>
<dbReference type="PATRIC" id="fig|1300347.3.peg.71"/>
<dbReference type="SUPFAM" id="SSF51219">
    <property type="entry name" value="TRAP-like"/>
    <property type="match status" value="1"/>
</dbReference>
<organism evidence="1 2">
    <name type="scientific">Nocardioides dokdonensis FR1436</name>
    <dbReference type="NCBI Taxonomy" id="1300347"/>
    <lineage>
        <taxon>Bacteria</taxon>
        <taxon>Bacillati</taxon>
        <taxon>Actinomycetota</taxon>
        <taxon>Actinomycetes</taxon>
        <taxon>Propionibacteriales</taxon>
        <taxon>Nocardioidaceae</taxon>
        <taxon>Nocardioides</taxon>
    </lineage>
</organism>
<dbReference type="InterPro" id="IPR036983">
    <property type="entry name" value="AIM24_sf"/>
</dbReference>
<dbReference type="NCBIfam" id="TIGR00266">
    <property type="entry name" value="TIGR00266 family protein"/>
    <property type="match status" value="1"/>
</dbReference>
<dbReference type="OrthoDB" id="9779518at2"/>
<protein>
    <recommendedName>
        <fullName evidence="3">TIGR00266 family protein</fullName>
    </recommendedName>
</protein>
<dbReference type="PANTHER" id="PTHR43657">
    <property type="entry name" value="TRYPTOPHAN RNA-BINDING ATTENUATOR PROTEIN-LIKE PROTEIN"/>
    <property type="match status" value="1"/>
</dbReference>
<dbReference type="InterPro" id="IPR016031">
    <property type="entry name" value="Trp_RNA-bd_attenuator-like_dom"/>
</dbReference>
<sequence length="225" mass="23954">MQTEVLFSPAYATARLTLAAGESVRAESGAMLAMSPGISMETSTQGGVLKGLKRSLLGGESFFMNTFTAQQDGAEMYLAPSLPGDVVSWPLDGQLFVTSGSYLAASSGVEIDTRWGGGTRFFSGEGLFMLRLAGRGEVVLSSYGAIHHIDLAPGQTWTVDTGHMVAWTEGVQYAVRKVGGWRSTLFSGEGLVCDLTGPGRIYLQTRSQDAFLSWLIPQLPKPSSS</sequence>
<dbReference type="Pfam" id="PF01987">
    <property type="entry name" value="AIM24"/>
    <property type="match status" value="1"/>
</dbReference>